<feature type="non-terminal residue" evidence="1">
    <location>
        <position position="63"/>
    </location>
</feature>
<comment type="caution">
    <text evidence="1">The sequence shown here is derived from an EMBL/GenBank/DDBJ whole genome shotgun (WGS) entry which is preliminary data.</text>
</comment>
<name>A0ACB8AVJ7_9AGAM</name>
<dbReference type="Proteomes" id="UP000790377">
    <property type="component" value="Unassembled WGS sequence"/>
</dbReference>
<gene>
    <name evidence="1" type="ORF">BJ138DRAFT_978480</name>
</gene>
<organism evidence="1 2">
    <name type="scientific">Hygrophoropsis aurantiaca</name>
    <dbReference type="NCBI Taxonomy" id="72124"/>
    <lineage>
        <taxon>Eukaryota</taxon>
        <taxon>Fungi</taxon>
        <taxon>Dikarya</taxon>
        <taxon>Basidiomycota</taxon>
        <taxon>Agaricomycotina</taxon>
        <taxon>Agaricomycetes</taxon>
        <taxon>Agaricomycetidae</taxon>
        <taxon>Boletales</taxon>
        <taxon>Coniophorineae</taxon>
        <taxon>Hygrophoropsidaceae</taxon>
        <taxon>Hygrophoropsis</taxon>
    </lineage>
</organism>
<keyword evidence="2" id="KW-1185">Reference proteome</keyword>
<feature type="non-terminal residue" evidence="1">
    <location>
        <position position="1"/>
    </location>
</feature>
<dbReference type="EMBL" id="MU267589">
    <property type="protein sequence ID" value="KAH7916813.1"/>
    <property type="molecule type" value="Genomic_DNA"/>
</dbReference>
<reference evidence="1" key="1">
    <citation type="journal article" date="2021" name="New Phytol.">
        <title>Evolutionary innovations through gain and loss of genes in the ectomycorrhizal Boletales.</title>
        <authorList>
            <person name="Wu G."/>
            <person name="Miyauchi S."/>
            <person name="Morin E."/>
            <person name="Kuo A."/>
            <person name="Drula E."/>
            <person name="Varga T."/>
            <person name="Kohler A."/>
            <person name="Feng B."/>
            <person name="Cao Y."/>
            <person name="Lipzen A."/>
            <person name="Daum C."/>
            <person name="Hundley H."/>
            <person name="Pangilinan J."/>
            <person name="Johnson J."/>
            <person name="Barry K."/>
            <person name="LaButti K."/>
            <person name="Ng V."/>
            <person name="Ahrendt S."/>
            <person name="Min B."/>
            <person name="Choi I.G."/>
            <person name="Park H."/>
            <person name="Plett J.M."/>
            <person name="Magnuson J."/>
            <person name="Spatafora J.W."/>
            <person name="Nagy L.G."/>
            <person name="Henrissat B."/>
            <person name="Grigoriev I.V."/>
            <person name="Yang Z.L."/>
            <person name="Xu J."/>
            <person name="Martin F.M."/>
        </authorList>
    </citation>
    <scope>NUCLEOTIDE SEQUENCE</scope>
    <source>
        <strain evidence="1">ATCC 28755</strain>
    </source>
</reference>
<accession>A0ACB8AVJ7</accession>
<proteinExistence type="predicted"/>
<protein>
    <submittedName>
        <fullName evidence="1">Uncharacterized protein</fullName>
    </submittedName>
</protein>
<evidence type="ECO:0000313" key="1">
    <source>
        <dbReference type="EMBL" id="KAH7916813.1"/>
    </source>
</evidence>
<sequence>LDQRSLDISGLNLTSIEPETIRDEPPPKIAIEREKLLQEAKRVLEGNAINDKKAVSLVVIGTF</sequence>
<evidence type="ECO:0000313" key="2">
    <source>
        <dbReference type="Proteomes" id="UP000790377"/>
    </source>
</evidence>